<reference evidence="6 7" key="1">
    <citation type="journal article" date="2019" name="Proc. Natl. Acad. Sci. U.S.A.">
        <title>Regulatory changes in pterin and carotenoid genes underlie balanced color polymorphisms in the wall lizard.</title>
        <authorList>
            <person name="Andrade P."/>
            <person name="Pinho C."/>
            <person name="Perez I de Lanuza G."/>
            <person name="Afonso S."/>
            <person name="Brejcha J."/>
            <person name="Rubin C.J."/>
            <person name="Wallerman O."/>
            <person name="Pereira P."/>
            <person name="Sabatino S.J."/>
            <person name="Bellati A."/>
            <person name="Pellitteri-Rosa D."/>
            <person name="Bosakova Z."/>
            <person name="Bunikis I."/>
            <person name="Carretero M.A."/>
            <person name="Feiner N."/>
            <person name="Marsik P."/>
            <person name="Pauperio F."/>
            <person name="Salvi D."/>
            <person name="Soler L."/>
            <person name="While G.M."/>
            <person name="Uller T."/>
            <person name="Font E."/>
            <person name="Andersson L."/>
            <person name="Carneiro M."/>
        </authorList>
    </citation>
    <scope>NUCLEOTIDE SEQUENCE</scope>
</reference>
<evidence type="ECO:0000256" key="4">
    <source>
        <dbReference type="SAM" id="Coils"/>
    </source>
</evidence>
<dbReference type="SUPFAM" id="SSF57997">
    <property type="entry name" value="Tropomyosin"/>
    <property type="match status" value="1"/>
</dbReference>
<dbReference type="GO" id="GO:0005737">
    <property type="term" value="C:cytoplasm"/>
    <property type="evidence" value="ECO:0007669"/>
    <property type="project" value="UniProtKB-SubCell"/>
</dbReference>
<reference evidence="6" key="2">
    <citation type="submission" date="2025-08" db="UniProtKB">
        <authorList>
            <consortium name="Ensembl"/>
        </authorList>
    </citation>
    <scope>IDENTIFICATION</scope>
</reference>
<evidence type="ECO:0000313" key="6">
    <source>
        <dbReference type="Ensembl" id="ENSPMRP00000016749.1"/>
    </source>
</evidence>
<proteinExistence type="predicted"/>
<dbReference type="Ensembl" id="ENSPMRT00000017852.1">
    <property type="protein sequence ID" value="ENSPMRP00000016749.1"/>
    <property type="gene ID" value="ENSPMRG00000011097.1"/>
</dbReference>
<dbReference type="GeneTree" id="ENSGT00940000153190"/>
<keyword evidence="3 4" id="KW-0175">Coiled coil</keyword>
<evidence type="ECO:0000256" key="1">
    <source>
        <dbReference type="ARBA" id="ARBA00004496"/>
    </source>
</evidence>
<feature type="coiled-coil region" evidence="4">
    <location>
        <begin position="76"/>
        <end position="103"/>
    </location>
</feature>
<reference evidence="6" key="3">
    <citation type="submission" date="2025-09" db="UniProtKB">
        <authorList>
            <consortium name="Ensembl"/>
        </authorList>
    </citation>
    <scope>IDENTIFICATION</scope>
</reference>
<feature type="coiled-coil region" evidence="4">
    <location>
        <begin position="1064"/>
        <end position="1091"/>
    </location>
</feature>
<evidence type="ECO:0000313" key="7">
    <source>
        <dbReference type="Proteomes" id="UP000472272"/>
    </source>
</evidence>
<evidence type="ECO:0000256" key="5">
    <source>
        <dbReference type="SAM" id="MobiDB-lite"/>
    </source>
</evidence>
<dbReference type="PANTHER" id="PTHR18875:SF8">
    <property type="entry name" value="COILED-COIL DOMAIN-CONTAINING PROTEIN 18"/>
    <property type="match status" value="1"/>
</dbReference>
<dbReference type="OMA" id="SKQPWES"/>
<evidence type="ECO:0000256" key="2">
    <source>
        <dbReference type="ARBA" id="ARBA00022490"/>
    </source>
</evidence>
<protein>
    <submittedName>
        <fullName evidence="6">Coiled-coil domain containing 18</fullName>
    </submittedName>
</protein>
<sequence length="1346" mass="157590">KNCCKNQGKVLIFVLFSSSTNSYNSDDTLEILTMEDLTDPSELHNCSTQSSLSRMPWHNRDSSRKHRNKCYSLSLDKTLEEENEILRDKLNIVREKNASLTSQNHHLMNKIETINYELNQSRARISFLESTLSTHSVSIPMLEEQIASLEAEVQAQDKALKEAEDKLEESQKRLMEKEYSFQKLKEEYKEIRFDLIEQCKQGKRTECQRNEALFNAEELTRTFKKYKEKISEKLEKVQEEEQTLERNLMNCVKEKKNCTQNAIAIEVSLKAQRNKQLTEENSIGKENLRGVEAKCAEMEAQLKHSQQNILKLENKLQVQDTVLEEKNTLLHEIASLKALVAQQNDHLKLYHQEIENSRTELKTLENIISQLSQTEVIACICNERQKRKEEYNCSPFFLFPRLKLTMKEALIQQFQAETMTSNPCQDLFDESERQELNGLEIEPVKLTGNQTGIKHQQLELVAKQFEKAKQRLHGQLEELRTKLEKCEAENSFLKETMAQRTSQFQTIQDELLEKAAKSSSLEREEVNAQLHSLERNFNEEHGHLAAVLKKTKMIHHEHQKELEKQIELLESRLETRCQQFHEQENTMSLLQQDILCKQRQIESLDLLLIESKEEMENQKTKKEEAIRILQSQFTEETIKVRQLQAALDDCKEDLAVYLSNLEESKVLFEKQLAKKNDEIQRLHKEIKLKNNNLQSTSEQNFILQQTLQQQQQMLNQETIRNCELDDSQIKLQQQVLKLEQELQKQKEIMEEELRKTTENLHLVSEEADLKRQKIAELTGTIRQIKIEMDQCKDELIDMEKELVHLRRDGHAKASQLGHLEMTLEEKHEELQKKTQQVKQLEDKLLQAETQQKDSEQKIGTLETDLQNATGKLKTSLRQLQELRNMLQETQLALEEKYAAIENLTEELRDCKDELENKRQELLEMEKILKERNWDLKQRAAQVTQLDMSIREHRGELEQKIIKLEGNLEKAELQIKECNRQIESLESKLQHSKGELQEKELNILQQDQEINRLKKETGRKQEKVTDIEKVEEQERFMAEQHKEILDLGQQLRLEREQMKKVHLELLESRRQQAQAQRDVDRLSLELEEVNHLSHEKESRTNHLAEQLGAAQAREAQLEARMQTEIRRLSAEIHSLKQSYTSEKLLHETEETKRKESISKSHHLYGQLQQLKLDLEDAQGTVCNLQEQLQSRNDMIDAANEALLLKESEVTRLQARLAGHERTESIKQLSAPQSISTHQWLDQEPDFDRHSQRKSASINDPSFKDDGNLLKPKNIFTSNSLVICRKPKDTIHDSPKSPNESSFDPLTHIVEEDETCDSSDFQTLSGMLKYINKEMTQSKNKKHHPLQK</sequence>
<feature type="region of interest" description="Disordered" evidence="5">
    <location>
        <begin position="1243"/>
        <end position="1268"/>
    </location>
</feature>
<comment type="subcellular location">
    <subcellularLocation>
        <location evidence="1">Cytoplasm</location>
    </subcellularLocation>
</comment>
<name>A0A670IZD5_PODMU</name>
<feature type="coiled-coil region" evidence="4">
    <location>
        <begin position="139"/>
        <end position="187"/>
    </location>
</feature>
<dbReference type="Proteomes" id="UP000472272">
    <property type="component" value="Chromosome 6"/>
</dbReference>
<dbReference type="PANTHER" id="PTHR18875">
    <property type="entry name" value="SARCOMA ANTIGEN NY-SAR-24/CYTOSKELETAL PROTEIN SOJO"/>
    <property type="match status" value="1"/>
</dbReference>
<gene>
    <name evidence="6" type="primary">CCDC18</name>
</gene>
<feature type="coiled-coil region" evidence="4">
    <location>
        <begin position="347"/>
        <end position="374"/>
    </location>
</feature>
<feature type="coiled-coil region" evidence="4">
    <location>
        <begin position="216"/>
        <end position="254"/>
    </location>
</feature>
<keyword evidence="2" id="KW-0963">Cytoplasm</keyword>
<feature type="coiled-coil region" evidence="4">
    <location>
        <begin position="728"/>
        <end position="1032"/>
    </location>
</feature>
<keyword evidence="7" id="KW-1185">Reference proteome</keyword>
<organism evidence="6 7">
    <name type="scientific">Podarcis muralis</name>
    <name type="common">Wall lizard</name>
    <name type="synonym">Lacerta muralis</name>
    <dbReference type="NCBI Taxonomy" id="64176"/>
    <lineage>
        <taxon>Eukaryota</taxon>
        <taxon>Metazoa</taxon>
        <taxon>Chordata</taxon>
        <taxon>Craniata</taxon>
        <taxon>Vertebrata</taxon>
        <taxon>Euteleostomi</taxon>
        <taxon>Lepidosauria</taxon>
        <taxon>Squamata</taxon>
        <taxon>Bifurcata</taxon>
        <taxon>Unidentata</taxon>
        <taxon>Episquamata</taxon>
        <taxon>Laterata</taxon>
        <taxon>Lacertibaenia</taxon>
        <taxon>Lacertidae</taxon>
        <taxon>Podarcis</taxon>
    </lineage>
</organism>
<feature type="coiled-coil region" evidence="4">
    <location>
        <begin position="288"/>
        <end position="315"/>
    </location>
</feature>
<accession>A0A670IZD5</accession>
<feature type="coiled-coil region" evidence="4">
    <location>
        <begin position="462"/>
        <end position="699"/>
    </location>
</feature>
<dbReference type="Gene3D" id="1.10.287.2610">
    <property type="match status" value="1"/>
</dbReference>
<evidence type="ECO:0000256" key="3">
    <source>
        <dbReference type="ARBA" id="ARBA00023054"/>
    </source>
</evidence>